<comment type="caution">
    <text evidence="2">The sequence shown here is derived from an EMBL/GenBank/DDBJ whole genome shotgun (WGS) entry which is preliminary data.</text>
</comment>
<evidence type="ECO:0000256" key="1">
    <source>
        <dbReference type="ARBA" id="ARBA00005534"/>
    </source>
</evidence>
<comment type="similarity">
    <text evidence="1">Belongs to the UPF0047 family.</text>
</comment>
<dbReference type="RefSeq" id="WP_257596580.1">
    <property type="nucleotide sequence ID" value="NZ_JANKHH010000007.1"/>
</dbReference>
<evidence type="ECO:0000313" key="2">
    <source>
        <dbReference type="EMBL" id="MCR2834739.1"/>
    </source>
</evidence>
<keyword evidence="3" id="KW-1185">Reference proteome</keyword>
<dbReference type="InterPro" id="IPR035917">
    <property type="entry name" value="YjbQ-like_sf"/>
</dbReference>
<dbReference type="SUPFAM" id="SSF111038">
    <property type="entry name" value="YjbQ-like"/>
    <property type="match status" value="1"/>
</dbReference>
<protein>
    <submittedName>
        <fullName evidence="2">Secondary thiamine-phosphate synthase enzyme YjbQ</fullName>
    </submittedName>
</protein>
<dbReference type="Proteomes" id="UP001206067">
    <property type="component" value="Unassembled WGS sequence"/>
</dbReference>
<dbReference type="PANTHER" id="PTHR30615">
    <property type="entry name" value="UNCHARACTERIZED PROTEIN YJBQ-RELATED"/>
    <property type="match status" value="1"/>
</dbReference>
<dbReference type="Gene3D" id="2.60.120.460">
    <property type="entry name" value="YjbQ-like"/>
    <property type="match status" value="1"/>
</dbReference>
<dbReference type="EMBL" id="JANKHH010000007">
    <property type="protein sequence ID" value="MCR2834739.1"/>
    <property type="molecule type" value="Genomic_DNA"/>
</dbReference>
<organism evidence="2 3">
    <name type="scientific">Parerythrobacter lacustris</name>
    <dbReference type="NCBI Taxonomy" id="2969984"/>
    <lineage>
        <taxon>Bacteria</taxon>
        <taxon>Pseudomonadati</taxon>
        <taxon>Pseudomonadota</taxon>
        <taxon>Alphaproteobacteria</taxon>
        <taxon>Sphingomonadales</taxon>
        <taxon>Erythrobacteraceae</taxon>
        <taxon>Parerythrobacter</taxon>
    </lineage>
</organism>
<dbReference type="Pfam" id="PF01894">
    <property type="entry name" value="YjbQ"/>
    <property type="match status" value="1"/>
</dbReference>
<dbReference type="PIRSF" id="PIRSF004681">
    <property type="entry name" value="UCP004681"/>
    <property type="match status" value="1"/>
</dbReference>
<dbReference type="InterPro" id="IPR001602">
    <property type="entry name" value="UPF0047_YjbQ-like"/>
</dbReference>
<dbReference type="PANTHER" id="PTHR30615:SF8">
    <property type="entry name" value="UPF0047 PROTEIN C4A8.02C"/>
    <property type="match status" value="1"/>
</dbReference>
<reference evidence="2 3" key="1">
    <citation type="submission" date="2022-08" db="EMBL/GenBank/DDBJ databases">
        <title>Polyphasic taxonomy analysis of Qipengyuania sp.RS5-5.</title>
        <authorList>
            <person name="Xamxidin M."/>
            <person name="Wu M."/>
        </authorList>
    </citation>
    <scope>NUCLEOTIDE SEQUENCE [LARGE SCALE GENOMIC DNA]</scope>
    <source>
        <strain evidence="2 3">RS5-5</strain>
    </source>
</reference>
<evidence type="ECO:0000313" key="3">
    <source>
        <dbReference type="Proteomes" id="UP001206067"/>
    </source>
</evidence>
<gene>
    <name evidence="2" type="ORF">NSO95_12370</name>
</gene>
<dbReference type="PROSITE" id="PS01314">
    <property type="entry name" value="UPF0047"/>
    <property type="match status" value="1"/>
</dbReference>
<proteinExistence type="inferred from homology"/>
<name>A0ABT1XSV0_9SPHN</name>
<sequence length="138" mass="15090">MPHHTHTLTIPTSGPGMHEITRDIAAWIAGTGIRTGLLTALCRHTSASLVITENASPAVRRDMLRWLDRLAPQGVQYEHDDEGPDDMPAHLKTALTGVSLAIPIEDGAMMLGTWQGVFLVEHRAQAYRREVALHLAGE</sequence>
<accession>A0ABT1XSV0</accession>
<dbReference type="NCBIfam" id="TIGR00149">
    <property type="entry name" value="TIGR00149_YjbQ"/>
    <property type="match status" value="1"/>
</dbReference>